<comment type="subcellular location">
    <subcellularLocation>
        <location evidence="1">Cytoplasm</location>
    </subcellularLocation>
</comment>
<keyword evidence="3" id="KW-0963">Cytoplasm</keyword>
<dbReference type="GO" id="GO:0005737">
    <property type="term" value="C:cytoplasm"/>
    <property type="evidence" value="ECO:0007669"/>
    <property type="project" value="UniProtKB-SubCell"/>
</dbReference>
<keyword evidence="5" id="KW-0808">Transferase</keyword>
<dbReference type="PROSITE" id="PS51372">
    <property type="entry name" value="PRD_2"/>
    <property type="match status" value="1"/>
</dbReference>
<dbReference type="AlphaFoldDB" id="A0A829HA56"/>
<accession>A0A829HA56</accession>
<evidence type="ECO:0000313" key="14">
    <source>
        <dbReference type="EMBL" id="EPC75683.1"/>
    </source>
</evidence>
<evidence type="ECO:0000256" key="1">
    <source>
        <dbReference type="ARBA" id="ARBA00004496"/>
    </source>
</evidence>
<evidence type="ECO:0000256" key="5">
    <source>
        <dbReference type="ARBA" id="ARBA00022679"/>
    </source>
</evidence>
<evidence type="ECO:0000256" key="10">
    <source>
        <dbReference type="ARBA" id="ARBA00042072"/>
    </source>
</evidence>
<dbReference type="CDD" id="cd05568">
    <property type="entry name" value="PTS_IIB_bgl_like"/>
    <property type="match status" value="1"/>
</dbReference>
<dbReference type="InterPro" id="IPR013011">
    <property type="entry name" value="PTS_EIIB_2"/>
</dbReference>
<feature type="domain" description="PTS EIIB type-2" evidence="12">
    <location>
        <begin position="395"/>
        <end position="482"/>
    </location>
</feature>
<evidence type="ECO:0000313" key="15">
    <source>
        <dbReference type="Proteomes" id="UP000014244"/>
    </source>
</evidence>
<dbReference type="GO" id="GO:0008982">
    <property type="term" value="F:protein-N(PI)-phosphohistidine-sugar phosphotransferase activity"/>
    <property type="evidence" value="ECO:0007669"/>
    <property type="project" value="InterPro"/>
</dbReference>
<dbReference type="InterPro" id="IPR036095">
    <property type="entry name" value="PTS_EIIB-like_sf"/>
</dbReference>
<dbReference type="CDD" id="cd00211">
    <property type="entry name" value="PTS_IIA_fru"/>
    <property type="match status" value="1"/>
</dbReference>
<dbReference type="Pfam" id="PF00874">
    <property type="entry name" value="PRD"/>
    <property type="match status" value="1"/>
</dbReference>
<dbReference type="SUPFAM" id="SSF63520">
    <property type="entry name" value="PTS-regulatory domain, PRD"/>
    <property type="match status" value="1"/>
</dbReference>
<feature type="domain" description="PRD" evidence="13">
    <location>
        <begin position="280"/>
        <end position="390"/>
    </location>
</feature>
<dbReference type="GO" id="GO:0009401">
    <property type="term" value="P:phosphoenolpyruvate-dependent sugar phosphotransferase system"/>
    <property type="evidence" value="ECO:0007669"/>
    <property type="project" value="UniProtKB-KW"/>
</dbReference>
<comment type="caution">
    <text evidence="14">The sequence shown here is derived from an EMBL/GenBank/DDBJ whole genome shotgun (WGS) entry which is preliminary data.</text>
</comment>
<dbReference type="Gene3D" id="1.10.1790.10">
    <property type="entry name" value="PRD domain"/>
    <property type="match status" value="1"/>
</dbReference>
<dbReference type="Proteomes" id="UP000014244">
    <property type="component" value="Unassembled WGS sequence"/>
</dbReference>
<dbReference type="InterPro" id="IPR002178">
    <property type="entry name" value="PTS_EIIA_type-2_dom"/>
</dbReference>
<dbReference type="Gene3D" id="3.40.930.10">
    <property type="entry name" value="Mannitol-specific EII, Chain A"/>
    <property type="match status" value="1"/>
</dbReference>
<evidence type="ECO:0000256" key="7">
    <source>
        <dbReference type="ARBA" id="ARBA00022777"/>
    </source>
</evidence>
<dbReference type="GO" id="GO:0006355">
    <property type="term" value="P:regulation of DNA-templated transcription"/>
    <property type="evidence" value="ECO:0007669"/>
    <property type="project" value="InterPro"/>
</dbReference>
<dbReference type="SUPFAM" id="SSF55804">
    <property type="entry name" value="Phoshotransferase/anion transport protein"/>
    <property type="match status" value="1"/>
</dbReference>
<dbReference type="PROSITE" id="PS51099">
    <property type="entry name" value="PTS_EIIB_TYPE_2"/>
    <property type="match status" value="1"/>
</dbReference>
<evidence type="ECO:0000259" key="12">
    <source>
        <dbReference type="PROSITE" id="PS51099"/>
    </source>
</evidence>
<dbReference type="GO" id="GO:0016301">
    <property type="term" value="F:kinase activity"/>
    <property type="evidence" value="ECO:0007669"/>
    <property type="project" value="UniProtKB-KW"/>
</dbReference>
<evidence type="ECO:0000259" key="13">
    <source>
        <dbReference type="PROSITE" id="PS51372"/>
    </source>
</evidence>
<keyword evidence="2" id="KW-0813">Transport</keyword>
<comment type="function">
    <text evidence="8">The phosphoenolpyruvate-dependent sugar phosphotransferase system (sugar PTS), a major carbohydrate active transport system, catalyzes the phosphorylation of incoming sugar substrates concomitantly with their translocation across the cell membrane. The enzyme II UlaABC PTS system is involved in ascorbate transport.</text>
</comment>
<dbReference type="PANTHER" id="PTHR36203">
    <property type="entry name" value="ASCORBATE-SPECIFIC PTS SYSTEM EIIA COMPONENT"/>
    <property type="match status" value="1"/>
</dbReference>
<organism evidence="14 15">
    <name type="scientific">Lacticaseibacillus paracasei subsp. paracasei Lpp41</name>
    <dbReference type="NCBI Taxonomy" id="1256208"/>
    <lineage>
        <taxon>Bacteria</taxon>
        <taxon>Bacillati</taxon>
        <taxon>Bacillota</taxon>
        <taxon>Bacilli</taxon>
        <taxon>Lactobacillales</taxon>
        <taxon>Lactobacillaceae</taxon>
        <taxon>Lacticaseibacillus</taxon>
    </lineage>
</organism>
<evidence type="ECO:0000256" key="9">
    <source>
        <dbReference type="ARBA" id="ARBA00041175"/>
    </source>
</evidence>
<evidence type="ECO:0000256" key="6">
    <source>
        <dbReference type="ARBA" id="ARBA00022683"/>
    </source>
</evidence>
<dbReference type="InterPro" id="IPR051351">
    <property type="entry name" value="Ascorbate-PTS_EIIA_comp"/>
</dbReference>
<evidence type="ECO:0000259" key="11">
    <source>
        <dbReference type="PROSITE" id="PS51094"/>
    </source>
</evidence>
<gene>
    <name evidence="14" type="ORF">Lpp41_01714</name>
</gene>
<dbReference type="PANTHER" id="PTHR36203:SF1">
    <property type="entry name" value="ASCORBATE-SPECIFIC PTS SYSTEM EIIA COMPONENT"/>
    <property type="match status" value="1"/>
</dbReference>
<name>A0A829HA56_LACPA</name>
<evidence type="ECO:0000256" key="2">
    <source>
        <dbReference type="ARBA" id="ARBA00022448"/>
    </source>
</evidence>
<proteinExistence type="predicted"/>
<reference evidence="14 15" key="1">
    <citation type="journal article" date="2013" name="PLoS ONE">
        <title>Lactobacillus paracasei comparative genomics: towards species pan-genome definition and exploitation of diversity.</title>
        <authorList>
            <person name="Smokvina T."/>
            <person name="Wels M."/>
            <person name="Polka J."/>
            <person name="Chervaux C."/>
            <person name="Brisse S."/>
            <person name="Boekhorst J."/>
            <person name="van Hylckama Vlieg J.E."/>
            <person name="Siezen R.J."/>
        </authorList>
    </citation>
    <scope>NUCLEOTIDE SEQUENCE [LARGE SCALE GENOMIC DNA]</scope>
    <source>
        <strain evidence="14 15">Lpp41</strain>
    </source>
</reference>
<sequence>MKKRNLQILSEIIRHPNLKSGDLGKKFNITRRQLAYALSQINQELTDHQLPKITRTPRGEFVTPSQVAEFFNLQATEDPQPYVYREEEERILLICLYMLVSDELLSLVHIYDFSGVSRTTTSADLKEVAHFLTRRQLKLKYTRQDGYFIEGSEFVIRNLLNYLVTQLLKYNDGRSSMEQLGKIPTEQVIHFVRKVENARHVIYSDESFSFLILTVLMNITRNLSHRTSNFHYFEHQINGTEEFSGLEPLIPKTWLTNDSDAEWLVILLLSANTIRGDVGVADADLVAAIRTMVAKFEQQTFIKITDLDDFIKRLLAHLRPAIFRVRYGLHLHDIGIGQVMAADARHQFLVDTINAIIEPLEKLTGKLIPEDERNLIAFYFDGELEKSADLHSSKERAAVVCTNGLIVSKLMIQNLRRLFPEISFLSATSAREFEHFSGDYDLVFTTVPLKTSARQYIIHPLLSGDEQAQLRYRVLNDIGVKNIQTGISALTDIVHKHAKVTDASGLDHALRRFLANQAVEEFPAVDQPRLTTFTEPDLIQIGRSRNWEQALQQAIQPLERLDYVTDPFRKTLMAETATSDNYSFIGTQVAIPHTVPGNGVLRNGFGFYILKQPVVYPNGFRIRLIVPIAVKDTDQHLQAIQELSEIIADEATLKGLLKTKNGQQAYDILKKYESDHLQRRT</sequence>
<evidence type="ECO:0000256" key="3">
    <source>
        <dbReference type="ARBA" id="ARBA00022490"/>
    </source>
</evidence>
<dbReference type="EMBL" id="ANKE01000090">
    <property type="protein sequence ID" value="EPC75683.1"/>
    <property type="molecule type" value="Genomic_DNA"/>
</dbReference>
<evidence type="ECO:0000256" key="8">
    <source>
        <dbReference type="ARBA" id="ARBA00037387"/>
    </source>
</evidence>
<protein>
    <recommendedName>
        <fullName evidence="9">Ascorbate-specific PTS system EIIA component</fullName>
    </recommendedName>
    <alternativeName>
        <fullName evidence="10">Ascorbate-specific phosphotransferase enzyme IIA component</fullName>
    </alternativeName>
</protein>
<dbReference type="PROSITE" id="PS51094">
    <property type="entry name" value="PTS_EIIA_TYPE_2"/>
    <property type="match status" value="1"/>
</dbReference>
<evidence type="ECO:0000256" key="4">
    <source>
        <dbReference type="ARBA" id="ARBA00022553"/>
    </source>
</evidence>
<keyword evidence="6" id="KW-0598">Phosphotransferase system</keyword>
<dbReference type="SUPFAM" id="SSF52794">
    <property type="entry name" value="PTS system IIB component-like"/>
    <property type="match status" value="1"/>
</dbReference>
<feature type="domain" description="PTS EIIA type-2" evidence="11">
    <location>
        <begin position="531"/>
        <end position="672"/>
    </location>
</feature>
<dbReference type="InterPro" id="IPR036634">
    <property type="entry name" value="PRD_sf"/>
</dbReference>
<keyword evidence="7" id="KW-0418">Kinase</keyword>
<dbReference type="InterPro" id="IPR011608">
    <property type="entry name" value="PRD"/>
</dbReference>
<dbReference type="InterPro" id="IPR016152">
    <property type="entry name" value="PTrfase/Anion_transptr"/>
</dbReference>
<keyword evidence="4" id="KW-0597">Phosphoprotein</keyword>
<dbReference type="Pfam" id="PF00359">
    <property type="entry name" value="PTS_EIIA_2"/>
    <property type="match status" value="1"/>
</dbReference>